<comment type="caution">
    <text evidence="1">The sequence shown here is derived from an EMBL/GenBank/DDBJ whole genome shotgun (WGS) entry which is preliminary data.</text>
</comment>
<evidence type="ECO:0000313" key="2">
    <source>
        <dbReference type="Proteomes" id="UP001346869"/>
    </source>
</evidence>
<gene>
    <name evidence="1" type="ORF">PBY51_020435</name>
</gene>
<reference evidence="1 2" key="2">
    <citation type="journal article" date="2023" name="Mol. Biol. Evol.">
        <title>Genomics of Secondarily Temperate Adaptation in the Only Non-Antarctic Icefish.</title>
        <authorList>
            <person name="Rivera-Colon A.G."/>
            <person name="Rayamajhi N."/>
            <person name="Minhas B.F."/>
            <person name="Madrigal G."/>
            <person name="Bilyk K.T."/>
            <person name="Yoon V."/>
            <person name="Hune M."/>
            <person name="Gregory S."/>
            <person name="Cheng C.H.C."/>
            <person name="Catchen J.M."/>
        </authorList>
    </citation>
    <scope>NUCLEOTIDE SEQUENCE [LARGE SCALE GENOMIC DNA]</scope>
    <source>
        <strain evidence="1">JMC-PN-2008</strain>
    </source>
</reference>
<protein>
    <submittedName>
        <fullName evidence="1">Uncharacterized protein</fullName>
    </submittedName>
</protein>
<sequence>MAMMRNAYIHEKKASKENMDRERKAFKKDVMSDVRKVVIISDKSSFCSISAWSCKDKQGNCTCSQFGSDSVWSCKDNQGNCKCSQFGSISDSNWSCKNKQGNCMCSQKCDSQNACNHLKYIHGH</sequence>
<keyword evidence="2" id="KW-1185">Reference proteome</keyword>
<evidence type="ECO:0000313" key="1">
    <source>
        <dbReference type="EMBL" id="KAK5866228.1"/>
    </source>
</evidence>
<name>A0AAN8AT80_ELEMC</name>
<dbReference type="Proteomes" id="UP001346869">
    <property type="component" value="Unassembled WGS sequence"/>
</dbReference>
<proteinExistence type="predicted"/>
<accession>A0AAN8AT80</accession>
<reference evidence="1 2" key="1">
    <citation type="journal article" date="2023" name="Genes (Basel)">
        <title>Chromosome-Level Genome Assembly and Circadian Gene Repertoire of the Patagonia Blennie Eleginops maclovinus-The Closest Ancestral Proxy of Antarctic Cryonotothenioids.</title>
        <authorList>
            <person name="Cheng C.C."/>
            <person name="Rivera-Colon A.G."/>
            <person name="Minhas B.F."/>
            <person name="Wilson L."/>
            <person name="Rayamajhi N."/>
            <person name="Vargas-Chacoff L."/>
            <person name="Catchen J.M."/>
        </authorList>
    </citation>
    <scope>NUCLEOTIDE SEQUENCE [LARGE SCALE GENOMIC DNA]</scope>
    <source>
        <strain evidence="1">JMC-PN-2008</strain>
    </source>
</reference>
<dbReference type="AlphaFoldDB" id="A0AAN8AT80"/>
<organism evidence="1 2">
    <name type="scientific">Eleginops maclovinus</name>
    <name type="common">Patagonian blennie</name>
    <name type="synonym">Eleginus maclovinus</name>
    <dbReference type="NCBI Taxonomy" id="56733"/>
    <lineage>
        <taxon>Eukaryota</taxon>
        <taxon>Metazoa</taxon>
        <taxon>Chordata</taxon>
        <taxon>Craniata</taxon>
        <taxon>Vertebrata</taxon>
        <taxon>Euteleostomi</taxon>
        <taxon>Actinopterygii</taxon>
        <taxon>Neopterygii</taxon>
        <taxon>Teleostei</taxon>
        <taxon>Neoteleostei</taxon>
        <taxon>Acanthomorphata</taxon>
        <taxon>Eupercaria</taxon>
        <taxon>Perciformes</taxon>
        <taxon>Notothenioidei</taxon>
        <taxon>Eleginopidae</taxon>
        <taxon>Eleginops</taxon>
    </lineage>
</organism>
<dbReference type="EMBL" id="JAUZQC010000009">
    <property type="protein sequence ID" value="KAK5866228.1"/>
    <property type="molecule type" value="Genomic_DNA"/>
</dbReference>